<organism evidence="3 4">
    <name type="scientific">Amycolatopsis sulphurea</name>
    <dbReference type="NCBI Taxonomy" id="76022"/>
    <lineage>
        <taxon>Bacteria</taxon>
        <taxon>Bacillati</taxon>
        <taxon>Actinomycetota</taxon>
        <taxon>Actinomycetes</taxon>
        <taxon>Pseudonocardiales</taxon>
        <taxon>Pseudonocardiaceae</taxon>
        <taxon>Amycolatopsis</taxon>
    </lineage>
</organism>
<dbReference type="Proteomes" id="UP000243542">
    <property type="component" value="Unassembled WGS sequence"/>
</dbReference>
<evidence type="ECO:0000313" key="4">
    <source>
        <dbReference type="Proteomes" id="UP000243542"/>
    </source>
</evidence>
<proteinExistence type="predicted"/>
<feature type="transmembrane region" description="Helical" evidence="2">
    <location>
        <begin position="111"/>
        <end position="140"/>
    </location>
</feature>
<feature type="compositionally biased region" description="Basic and acidic residues" evidence="1">
    <location>
        <begin position="1"/>
        <end position="25"/>
    </location>
</feature>
<feature type="region of interest" description="Disordered" evidence="1">
    <location>
        <begin position="1"/>
        <end position="46"/>
    </location>
</feature>
<name>A0A2A9FFV5_9PSEU</name>
<dbReference type="EMBL" id="PDJK01000002">
    <property type="protein sequence ID" value="PFG49452.1"/>
    <property type="molecule type" value="Genomic_DNA"/>
</dbReference>
<sequence length="239" mass="26341">MPDEQSPKDDEAVDRVPPRPDRETGEPFPPNGLSYFGGKQVDPLTDPYRDLRLSQKPEPPPGLGPVLAWHRESRKGKVAVAVAGLVILSGGTAAISLLRGFGLDALGYWQIWVIILVATFLATGPFSYLTYAVGADWLLVERASWGVKKRIWVDLYDLTKIDASYGGTTFHLFLYDNGGGLSRSFEELQRDRRIWDLVYNGILHSVVSGAQVSKQAVGILKLHETPALRLREAARSDGV</sequence>
<accession>A0A2A9FFV5</accession>
<comment type="caution">
    <text evidence="3">The sequence shown here is derived from an EMBL/GenBank/DDBJ whole genome shotgun (WGS) entry which is preliminary data.</text>
</comment>
<gene>
    <name evidence="3" type="ORF">ATK36_4609</name>
</gene>
<keyword evidence="4" id="KW-1185">Reference proteome</keyword>
<feature type="transmembrane region" description="Helical" evidence="2">
    <location>
        <begin position="78"/>
        <end position="99"/>
    </location>
</feature>
<evidence type="ECO:0000256" key="2">
    <source>
        <dbReference type="SAM" id="Phobius"/>
    </source>
</evidence>
<evidence type="ECO:0000313" key="3">
    <source>
        <dbReference type="EMBL" id="PFG49452.1"/>
    </source>
</evidence>
<keyword evidence="2" id="KW-0812">Transmembrane</keyword>
<reference evidence="3 4" key="1">
    <citation type="submission" date="2017-10" db="EMBL/GenBank/DDBJ databases">
        <title>Sequencing the genomes of 1000 actinobacteria strains.</title>
        <authorList>
            <person name="Klenk H.-P."/>
        </authorList>
    </citation>
    <scope>NUCLEOTIDE SEQUENCE [LARGE SCALE GENOMIC DNA]</scope>
    <source>
        <strain evidence="3 4">DSM 46092</strain>
    </source>
</reference>
<dbReference type="RefSeq" id="WP_098513348.1">
    <property type="nucleotide sequence ID" value="NZ_JBIAKZ010000042.1"/>
</dbReference>
<evidence type="ECO:0000256" key="1">
    <source>
        <dbReference type="SAM" id="MobiDB-lite"/>
    </source>
</evidence>
<dbReference type="AlphaFoldDB" id="A0A2A9FFV5"/>
<keyword evidence="2" id="KW-0472">Membrane</keyword>
<protein>
    <submittedName>
        <fullName evidence="3">Uncharacterized protein</fullName>
    </submittedName>
</protein>
<keyword evidence="2" id="KW-1133">Transmembrane helix</keyword>